<dbReference type="PANTHER" id="PTHR12911">
    <property type="entry name" value="SAD1/UNC-84-LIKE PROTEIN-RELATED"/>
    <property type="match status" value="1"/>
</dbReference>
<dbReference type="AlphaFoldDB" id="D8M029"/>
<dbReference type="GeneID" id="24922420"/>
<dbReference type="PANTHER" id="PTHR12911:SF8">
    <property type="entry name" value="KLAROID PROTEIN-RELATED"/>
    <property type="match status" value="1"/>
</dbReference>
<dbReference type="InParanoid" id="D8M029"/>
<sequence>MESDGVCYFIRRIAKYLNIAQLKRDSKVMTTVVEKLANSISESSLNDLFDRVYDSAFVDAKMRMDSIQRQIASDEASLLAEYDLIKSNFREMQSQFSKYEQQINSFRSQLEKAETLFHSIESSIASIRSRVLIDGTDRIDYAYEKNGGQVLTGPKWTTKPPSFSFISLSSSSSSSLSKSQAKVDPNLAINPPSEKGYCYPMDSVDPVFSVRIPQPRNPYVFSVDHVSKFVTEDRRSALKRYEVLGYVNEFSDPVLLATNCRYDLDGEITQLCYSDYSVEIQLSSGMMY</sequence>
<gene>
    <name evidence="2" type="ORF">GSBLH_T00006295001</name>
</gene>
<organism evidence="2">
    <name type="scientific">Blastocystis hominis</name>
    <dbReference type="NCBI Taxonomy" id="12968"/>
    <lineage>
        <taxon>Eukaryota</taxon>
        <taxon>Sar</taxon>
        <taxon>Stramenopiles</taxon>
        <taxon>Bigyra</taxon>
        <taxon>Opalozoa</taxon>
        <taxon>Opalinata</taxon>
        <taxon>Blastocystidae</taxon>
        <taxon>Blastocystis</taxon>
    </lineage>
</organism>
<dbReference type="RefSeq" id="XP_012895466.1">
    <property type="nucleotide sequence ID" value="XM_013040012.1"/>
</dbReference>
<dbReference type="Gene3D" id="2.60.120.260">
    <property type="entry name" value="Galactose-binding domain-like"/>
    <property type="match status" value="1"/>
</dbReference>
<proteinExistence type="predicted"/>
<dbReference type="InterPro" id="IPR045119">
    <property type="entry name" value="SUN1-5"/>
</dbReference>
<name>D8M029_BLAHO</name>
<evidence type="ECO:0008006" key="4">
    <source>
        <dbReference type="Google" id="ProtNLM"/>
    </source>
</evidence>
<protein>
    <recommendedName>
        <fullName evidence="4">SUN domain-containing protein</fullName>
    </recommendedName>
</protein>
<keyword evidence="1" id="KW-0175">Coiled coil</keyword>
<dbReference type="GO" id="GO:0043495">
    <property type="term" value="F:protein-membrane adaptor activity"/>
    <property type="evidence" value="ECO:0007669"/>
    <property type="project" value="TreeGrafter"/>
</dbReference>
<feature type="coiled-coil region" evidence="1">
    <location>
        <begin position="89"/>
        <end position="116"/>
    </location>
</feature>
<dbReference type="EMBL" id="FN668642">
    <property type="protein sequence ID" value="CBK21418.2"/>
    <property type="molecule type" value="Genomic_DNA"/>
</dbReference>
<evidence type="ECO:0000313" key="2">
    <source>
        <dbReference type="EMBL" id="CBK21418.2"/>
    </source>
</evidence>
<dbReference type="OrthoDB" id="342281at2759"/>
<accession>D8M029</accession>
<evidence type="ECO:0000256" key="1">
    <source>
        <dbReference type="SAM" id="Coils"/>
    </source>
</evidence>
<dbReference type="GO" id="GO:0005635">
    <property type="term" value="C:nuclear envelope"/>
    <property type="evidence" value="ECO:0007669"/>
    <property type="project" value="TreeGrafter"/>
</dbReference>
<keyword evidence="3" id="KW-1185">Reference proteome</keyword>
<dbReference type="Proteomes" id="UP000008312">
    <property type="component" value="Unassembled WGS sequence"/>
</dbReference>
<reference evidence="2" key="1">
    <citation type="submission" date="2010-02" db="EMBL/GenBank/DDBJ databases">
        <title>Sequencing and annotation of the Blastocystis hominis genome.</title>
        <authorList>
            <person name="Wincker P."/>
        </authorList>
    </citation>
    <scope>NUCLEOTIDE SEQUENCE</scope>
    <source>
        <strain evidence="2">Singapore isolate B</strain>
    </source>
</reference>
<evidence type="ECO:0000313" key="3">
    <source>
        <dbReference type="Proteomes" id="UP000008312"/>
    </source>
</evidence>